<accession>A0A934VAE6</accession>
<dbReference type="EMBL" id="JAENIK010000005">
    <property type="protein sequence ID" value="MBK1815075.1"/>
    <property type="molecule type" value="Genomic_DNA"/>
</dbReference>
<evidence type="ECO:0000313" key="2">
    <source>
        <dbReference type="Proteomes" id="UP000600139"/>
    </source>
</evidence>
<organism evidence="1 2">
    <name type="scientific">Luteolibacter yonseiensis</name>
    <dbReference type="NCBI Taxonomy" id="1144680"/>
    <lineage>
        <taxon>Bacteria</taxon>
        <taxon>Pseudomonadati</taxon>
        <taxon>Verrucomicrobiota</taxon>
        <taxon>Verrucomicrobiia</taxon>
        <taxon>Verrucomicrobiales</taxon>
        <taxon>Verrucomicrobiaceae</taxon>
        <taxon>Luteolibacter</taxon>
    </lineage>
</organism>
<reference evidence="1" key="1">
    <citation type="submission" date="2021-01" db="EMBL/GenBank/DDBJ databases">
        <title>Modified the classification status of verrucomicrobia.</title>
        <authorList>
            <person name="Feng X."/>
        </authorList>
    </citation>
    <scope>NUCLEOTIDE SEQUENCE</scope>
    <source>
        <strain evidence="1">JCM 18052</strain>
    </source>
</reference>
<dbReference type="Proteomes" id="UP000600139">
    <property type="component" value="Unassembled WGS sequence"/>
</dbReference>
<name>A0A934VAE6_9BACT</name>
<sequence length="130" mass="14926">MPISRKKRRPYIILTLLLILAALGPFVRTQWQQAQDVKAISTLRAISFLIPEYEDTHHTLPGDLTVIIHTFDSPALHNEFKRLLAAIDRGEVDYQPKPPPGQPMIRWRLARGTIHLHPDGEVNMIRHTAR</sequence>
<keyword evidence="2" id="KW-1185">Reference proteome</keyword>
<protein>
    <submittedName>
        <fullName evidence="1">Uncharacterized protein</fullName>
    </submittedName>
</protein>
<proteinExistence type="predicted"/>
<dbReference type="RefSeq" id="WP_200350045.1">
    <property type="nucleotide sequence ID" value="NZ_BAABHZ010000005.1"/>
</dbReference>
<comment type="caution">
    <text evidence="1">The sequence shown here is derived from an EMBL/GenBank/DDBJ whole genome shotgun (WGS) entry which is preliminary data.</text>
</comment>
<evidence type="ECO:0000313" key="1">
    <source>
        <dbReference type="EMBL" id="MBK1815075.1"/>
    </source>
</evidence>
<dbReference type="AlphaFoldDB" id="A0A934VAE6"/>
<gene>
    <name evidence="1" type="ORF">JIN84_05600</name>
</gene>